<reference evidence="1" key="1">
    <citation type="submission" date="2022-02" db="EMBL/GenBank/DDBJ databases">
        <title>Plant Genome Project.</title>
        <authorList>
            <person name="Zhang R.-G."/>
        </authorList>
    </citation>
    <scope>NUCLEOTIDE SEQUENCE</scope>
    <source>
        <strain evidence="1">AT1</strain>
    </source>
</reference>
<protein>
    <submittedName>
        <fullName evidence="1">Uncharacterized protein</fullName>
    </submittedName>
</protein>
<evidence type="ECO:0000313" key="1">
    <source>
        <dbReference type="EMBL" id="KAI8549134.1"/>
    </source>
</evidence>
<name>A0ACC0N7T0_RHOML</name>
<evidence type="ECO:0000313" key="2">
    <source>
        <dbReference type="Proteomes" id="UP001062846"/>
    </source>
</evidence>
<dbReference type="Proteomes" id="UP001062846">
    <property type="component" value="Chromosome 6"/>
</dbReference>
<sequence length="190" mass="20617">MSRDGPREVLNLRRQRPQGQGRGAAPVGAPGAGTSGVTPVSPQGPPEKRTRRESADGDRSADKQPIDVEDEPEGRREEQSAEGVEGTWVHPWELPWTPEFRHYSSRLITHADTIKNLGVAYGMLQGCILPRDAQAVDGVTEDLTGEIAQALFTGPRGRERRAEEGAGRERRRPEAGAGDLRALSVGLLKV</sequence>
<proteinExistence type="predicted"/>
<dbReference type="EMBL" id="CM046393">
    <property type="protein sequence ID" value="KAI8549134.1"/>
    <property type="molecule type" value="Genomic_DNA"/>
</dbReference>
<comment type="caution">
    <text evidence="1">The sequence shown here is derived from an EMBL/GenBank/DDBJ whole genome shotgun (WGS) entry which is preliminary data.</text>
</comment>
<organism evidence="1 2">
    <name type="scientific">Rhododendron molle</name>
    <name type="common">Chinese azalea</name>
    <name type="synonym">Azalea mollis</name>
    <dbReference type="NCBI Taxonomy" id="49168"/>
    <lineage>
        <taxon>Eukaryota</taxon>
        <taxon>Viridiplantae</taxon>
        <taxon>Streptophyta</taxon>
        <taxon>Embryophyta</taxon>
        <taxon>Tracheophyta</taxon>
        <taxon>Spermatophyta</taxon>
        <taxon>Magnoliopsida</taxon>
        <taxon>eudicotyledons</taxon>
        <taxon>Gunneridae</taxon>
        <taxon>Pentapetalae</taxon>
        <taxon>asterids</taxon>
        <taxon>Ericales</taxon>
        <taxon>Ericaceae</taxon>
        <taxon>Ericoideae</taxon>
        <taxon>Rhodoreae</taxon>
        <taxon>Rhododendron</taxon>
    </lineage>
</organism>
<keyword evidence="2" id="KW-1185">Reference proteome</keyword>
<gene>
    <name evidence="1" type="ORF">RHMOL_Rhmol06G0002900</name>
</gene>
<accession>A0ACC0N7T0</accession>